<feature type="compositionally biased region" description="Gly residues" evidence="1">
    <location>
        <begin position="206"/>
        <end position="231"/>
    </location>
</feature>
<keyword evidence="3" id="KW-1185">Reference proteome</keyword>
<organism evidence="2 3">
    <name type="scientific">Saguinus oedipus</name>
    <name type="common">Cotton-top tamarin</name>
    <name type="synonym">Oedipomidas oedipus</name>
    <dbReference type="NCBI Taxonomy" id="9490"/>
    <lineage>
        <taxon>Eukaryota</taxon>
        <taxon>Metazoa</taxon>
        <taxon>Chordata</taxon>
        <taxon>Craniata</taxon>
        <taxon>Vertebrata</taxon>
        <taxon>Euteleostomi</taxon>
        <taxon>Mammalia</taxon>
        <taxon>Eutheria</taxon>
        <taxon>Euarchontoglires</taxon>
        <taxon>Primates</taxon>
        <taxon>Haplorrhini</taxon>
        <taxon>Platyrrhini</taxon>
        <taxon>Cebidae</taxon>
        <taxon>Callitrichinae</taxon>
        <taxon>Saguinus</taxon>
    </lineage>
</organism>
<sequence>MLILSAAEGLRHPPASPPAPPRVWEAGVHSRSSRAAPAREFRGEQGESCGVTRLRLSPPAKPPRRGRIPQSLTLGGELARRSAPAQVSGWRRPAPPADPREAGGGGPVRRGRGPAGEVPARWFLGSSSAPQVSSPPAGCWLRRRLSLLPPPSSRRPASPRLGPLCGLYPPRPRPGLLLLSLSRFPSSLREVRSPGTPGKMAAAAGDSGGEGCAGLGGATGPGPGPGPGLRGPGPSAEAHEGALDPAPAALHPEEVAARLQRMRRELSNRRKILVKNLPQDSNCQVRGRRWGATRPEERLGSGASERAESGPSL</sequence>
<dbReference type="EMBL" id="JASSZA010000007">
    <property type="protein sequence ID" value="KAK2107219.1"/>
    <property type="molecule type" value="Genomic_DNA"/>
</dbReference>
<name>A0ABQ9VCW2_SAGOE</name>
<evidence type="ECO:0000313" key="3">
    <source>
        <dbReference type="Proteomes" id="UP001266305"/>
    </source>
</evidence>
<protein>
    <submittedName>
        <fullName evidence="2">Uncharacterized protein</fullName>
    </submittedName>
</protein>
<dbReference type="Proteomes" id="UP001266305">
    <property type="component" value="Unassembled WGS sequence"/>
</dbReference>
<evidence type="ECO:0000313" key="2">
    <source>
        <dbReference type="EMBL" id="KAK2107219.1"/>
    </source>
</evidence>
<gene>
    <name evidence="2" type="ORF">P7K49_016733</name>
</gene>
<feature type="region of interest" description="Disordered" evidence="1">
    <location>
        <begin position="1"/>
        <end position="121"/>
    </location>
</feature>
<evidence type="ECO:0000256" key="1">
    <source>
        <dbReference type="SAM" id="MobiDB-lite"/>
    </source>
</evidence>
<feature type="region of interest" description="Disordered" evidence="1">
    <location>
        <begin position="188"/>
        <end position="252"/>
    </location>
</feature>
<reference evidence="2 3" key="1">
    <citation type="submission" date="2023-05" db="EMBL/GenBank/DDBJ databases">
        <title>B98-5 Cell Line De Novo Hybrid Assembly: An Optical Mapping Approach.</title>
        <authorList>
            <person name="Kananen K."/>
            <person name="Auerbach J.A."/>
            <person name="Kautto E."/>
            <person name="Blachly J.S."/>
        </authorList>
    </citation>
    <scope>NUCLEOTIDE SEQUENCE [LARGE SCALE GENOMIC DNA]</scope>
    <source>
        <strain evidence="2">B95-8</strain>
        <tissue evidence="2">Cell line</tissue>
    </source>
</reference>
<feature type="region of interest" description="Disordered" evidence="1">
    <location>
        <begin position="273"/>
        <end position="313"/>
    </location>
</feature>
<accession>A0ABQ9VCW2</accession>
<proteinExistence type="predicted"/>
<comment type="caution">
    <text evidence="2">The sequence shown here is derived from an EMBL/GenBank/DDBJ whole genome shotgun (WGS) entry which is preliminary data.</text>
</comment>